<dbReference type="Proteomes" id="UP000001940">
    <property type="component" value="Chromosome V"/>
</dbReference>
<dbReference type="CTD" id="3565906"/>
<dbReference type="AGR" id="WB:WBGene00008340"/>
<dbReference type="PaxDb" id="6239-C55A6.11"/>
<dbReference type="FunCoup" id="Q7YX68">
    <property type="interactions" value="318"/>
</dbReference>
<evidence type="ECO:0000313" key="5">
    <source>
        <dbReference type="WormBase" id="C55A6.11"/>
    </source>
</evidence>
<dbReference type="Bgee" id="WBGene00008340">
    <property type="expression patterns" value="Expressed in adult organism and 1 other cell type or tissue"/>
</dbReference>
<dbReference type="KEGG" id="cel:CELE_C55A6.11"/>
<dbReference type="GeneID" id="3565906"/>
<organism evidence="3 4">
    <name type="scientific">Caenorhabditis elegans</name>
    <dbReference type="NCBI Taxonomy" id="6239"/>
    <lineage>
        <taxon>Eukaryota</taxon>
        <taxon>Metazoa</taxon>
        <taxon>Ecdysozoa</taxon>
        <taxon>Nematoda</taxon>
        <taxon>Chromadorea</taxon>
        <taxon>Rhabditida</taxon>
        <taxon>Rhabditina</taxon>
        <taxon>Rhabditomorpha</taxon>
        <taxon>Rhabditoidea</taxon>
        <taxon>Rhabditidae</taxon>
        <taxon>Peloderinae</taxon>
        <taxon>Caenorhabditis</taxon>
    </lineage>
</organism>
<accession>Q7YX68</accession>
<dbReference type="HOGENOM" id="CLU_111281_0_0_1"/>
<dbReference type="OrthoDB" id="5785126at2759"/>
<dbReference type="WormBase" id="C55A6.11">
    <property type="protein sequence ID" value="CE34778"/>
    <property type="gene ID" value="WBGene00008340"/>
</dbReference>
<evidence type="ECO:0000313" key="4">
    <source>
        <dbReference type="Proteomes" id="UP000001940"/>
    </source>
</evidence>
<dbReference type="RefSeq" id="NP_001023741.1">
    <property type="nucleotide sequence ID" value="NM_001028570.2"/>
</dbReference>
<keyword evidence="2" id="KW-0732">Signal</keyword>
<dbReference type="UCSC" id="C55A6.11">
    <property type="organism name" value="c. elegans"/>
</dbReference>
<keyword evidence="1" id="KW-0812">Transmembrane</keyword>
<evidence type="ECO:0000256" key="1">
    <source>
        <dbReference type="SAM" id="Phobius"/>
    </source>
</evidence>
<evidence type="ECO:0000313" key="3">
    <source>
        <dbReference type="EMBL" id="CAE17730.1"/>
    </source>
</evidence>
<feature type="signal peptide" evidence="2">
    <location>
        <begin position="1"/>
        <end position="25"/>
    </location>
</feature>
<dbReference type="EMBL" id="BX284605">
    <property type="protein sequence ID" value="CAE17730.1"/>
    <property type="molecule type" value="Genomic_DNA"/>
</dbReference>
<proteinExistence type="predicted"/>
<feature type="transmembrane region" description="Helical" evidence="1">
    <location>
        <begin position="175"/>
        <end position="198"/>
    </location>
</feature>
<dbReference type="OMA" id="YHVNDGI"/>
<protein>
    <submittedName>
        <fullName evidence="3">Uncharacterized protein</fullName>
    </submittedName>
</protein>
<keyword evidence="1" id="KW-1133">Transmembrane helix</keyword>
<name>Q7YX68_CAEEL</name>
<keyword evidence="4" id="KW-1185">Reference proteome</keyword>
<dbReference type="eggNOG" id="ENOG502THU7">
    <property type="taxonomic scope" value="Eukaryota"/>
</dbReference>
<gene>
    <name evidence="3 5" type="ORF">C55A6.11</name>
    <name evidence="3" type="ORF">CELE_C55A6.11</name>
</gene>
<feature type="chain" id="PRO_5004294981" evidence="2">
    <location>
        <begin position="26"/>
        <end position="206"/>
    </location>
</feature>
<dbReference type="InParanoid" id="Q7YX68"/>
<sequence length="206" mass="23713">MKKTMIISILVNTVLLFNQVLVANGENVNVSCPILSRTRHKELRTFMYKNCTSGFKTCFQQIMLTEIVRNEQHAFLFASGCASKEILKPFNLTEETFMKLCDKKKVGRCVHTYQHRVYYGTLCCERNSEKMFGSWLWDVFFGSSEELNAEMENTVSFVQRESIGMHDDHDNKGALALYIAGPFIVTFIFTLLSLLQYYHVNDGILS</sequence>
<evidence type="ECO:0000256" key="2">
    <source>
        <dbReference type="SAM" id="SignalP"/>
    </source>
</evidence>
<dbReference type="AlphaFoldDB" id="Q7YX68"/>
<reference evidence="3 4" key="1">
    <citation type="journal article" date="1998" name="Science">
        <title>Genome sequence of the nematode C. elegans: a platform for investigating biology.</title>
        <authorList>
            <consortium name="The C. elegans sequencing consortium"/>
            <person name="Sulson J.E."/>
            <person name="Waterston R."/>
        </authorList>
    </citation>
    <scope>NUCLEOTIDE SEQUENCE [LARGE SCALE GENOMIC DNA]</scope>
    <source>
        <strain evidence="3 4">Bristol N2</strain>
    </source>
</reference>
<keyword evidence="1" id="KW-0472">Membrane</keyword>